<reference evidence="7" key="1">
    <citation type="journal article" date="2023" name="Insect Mol. Biol.">
        <title>Genome sequencing provides insights into the evolution of gene families encoding plant cell wall-degrading enzymes in longhorned beetles.</title>
        <authorList>
            <person name="Shin N.R."/>
            <person name="Okamura Y."/>
            <person name="Kirsch R."/>
            <person name="Pauchet Y."/>
        </authorList>
    </citation>
    <scope>NUCLEOTIDE SEQUENCE</scope>
    <source>
        <strain evidence="7">AMC_N1</strain>
    </source>
</reference>
<keyword evidence="8" id="KW-1185">Reference proteome</keyword>
<dbReference type="GO" id="GO:0016020">
    <property type="term" value="C:membrane"/>
    <property type="evidence" value="ECO:0007669"/>
    <property type="project" value="UniProtKB-SubCell"/>
</dbReference>
<evidence type="ECO:0000256" key="1">
    <source>
        <dbReference type="ARBA" id="ARBA00004167"/>
    </source>
</evidence>
<evidence type="ECO:0000256" key="4">
    <source>
        <dbReference type="ARBA" id="ARBA00022989"/>
    </source>
</evidence>
<dbReference type="InterPro" id="IPR009432">
    <property type="entry name" value="DUF1075"/>
</dbReference>
<proteinExistence type="inferred from homology"/>
<keyword evidence="5 6" id="KW-0472">Membrane</keyword>
<protein>
    <submittedName>
        <fullName evidence="7">Uncharacterized protein</fullName>
    </submittedName>
</protein>
<dbReference type="Proteomes" id="UP001162162">
    <property type="component" value="Unassembled WGS sequence"/>
</dbReference>
<dbReference type="Pfam" id="PF06388">
    <property type="entry name" value="DUF1075"/>
    <property type="match status" value="1"/>
</dbReference>
<dbReference type="PANTHER" id="PTHR13674:SF5">
    <property type="entry name" value="UPF0389 PROTEIN CG9231"/>
    <property type="match status" value="1"/>
</dbReference>
<gene>
    <name evidence="7" type="ORF">NQ318_019812</name>
</gene>
<evidence type="ECO:0000256" key="6">
    <source>
        <dbReference type="SAM" id="Phobius"/>
    </source>
</evidence>
<comment type="caution">
    <text evidence="7">The sequence shown here is derived from an EMBL/GenBank/DDBJ whole genome shotgun (WGS) entry which is preliminary data.</text>
</comment>
<comment type="subcellular location">
    <subcellularLocation>
        <location evidence="1">Membrane</location>
        <topology evidence="1">Single-pass membrane protein</topology>
    </subcellularLocation>
</comment>
<evidence type="ECO:0000313" key="8">
    <source>
        <dbReference type="Proteomes" id="UP001162162"/>
    </source>
</evidence>
<accession>A0AAV8YK09</accession>
<evidence type="ECO:0000256" key="3">
    <source>
        <dbReference type="ARBA" id="ARBA00022692"/>
    </source>
</evidence>
<evidence type="ECO:0000256" key="5">
    <source>
        <dbReference type="ARBA" id="ARBA00023136"/>
    </source>
</evidence>
<sequence length="152" mass="17604">MTDEIVFSAANCIKNWLREEEEIVDKSHESSFQMTSIFGGLFSRRPNARPLLARWEHGKIDSTGHRVNNLEKKFLVWTGKYKSVDEVPNYVSQAVVERARNRMRIRIANYMMLATAIGCIAMVYSGKQAAKRGESVQQQNLQWHKETQQQEK</sequence>
<organism evidence="7 8">
    <name type="scientific">Aromia moschata</name>
    <dbReference type="NCBI Taxonomy" id="1265417"/>
    <lineage>
        <taxon>Eukaryota</taxon>
        <taxon>Metazoa</taxon>
        <taxon>Ecdysozoa</taxon>
        <taxon>Arthropoda</taxon>
        <taxon>Hexapoda</taxon>
        <taxon>Insecta</taxon>
        <taxon>Pterygota</taxon>
        <taxon>Neoptera</taxon>
        <taxon>Endopterygota</taxon>
        <taxon>Coleoptera</taxon>
        <taxon>Polyphaga</taxon>
        <taxon>Cucujiformia</taxon>
        <taxon>Chrysomeloidea</taxon>
        <taxon>Cerambycidae</taxon>
        <taxon>Cerambycinae</taxon>
        <taxon>Callichromatini</taxon>
        <taxon>Aromia</taxon>
    </lineage>
</organism>
<dbReference type="EMBL" id="JAPWTK010000078">
    <property type="protein sequence ID" value="KAJ8951837.1"/>
    <property type="molecule type" value="Genomic_DNA"/>
</dbReference>
<feature type="transmembrane region" description="Helical" evidence="6">
    <location>
        <begin position="107"/>
        <end position="125"/>
    </location>
</feature>
<dbReference type="PANTHER" id="PTHR13674">
    <property type="entry name" value="GROWTH AND TRANSFORMATION-DEPENDENT PROTEIN"/>
    <property type="match status" value="1"/>
</dbReference>
<name>A0AAV8YK09_9CUCU</name>
<evidence type="ECO:0000313" key="7">
    <source>
        <dbReference type="EMBL" id="KAJ8951837.1"/>
    </source>
</evidence>
<evidence type="ECO:0000256" key="2">
    <source>
        <dbReference type="ARBA" id="ARBA00007363"/>
    </source>
</evidence>
<dbReference type="AlphaFoldDB" id="A0AAV8YK09"/>
<keyword evidence="4 6" id="KW-1133">Transmembrane helix</keyword>
<keyword evidence="3 6" id="KW-0812">Transmembrane</keyword>
<comment type="similarity">
    <text evidence="2">Belongs to the UPF0389 family.</text>
</comment>